<dbReference type="PROSITE" id="PS50082">
    <property type="entry name" value="WD_REPEATS_2"/>
    <property type="match status" value="2"/>
</dbReference>
<dbReference type="SUPFAM" id="SSF48452">
    <property type="entry name" value="TPR-like"/>
    <property type="match status" value="1"/>
</dbReference>
<dbReference type="Pfam" id="PF03704">
    <property type="entry name" value="BTAD"/>
    <property type="match status" value="1"/>
</dbReference>
<feature type="DNA-binding region" description="OmpR/PhoB-type" evidence="8">
    <location>
        <begin position="1"/>
        <end position="85"/>
    </location>
</feature>
<dbReference type="PANTHER" id="PTHR35807:SF1">
    <property type="entry name" value="TRANSCRIPTIONAL REGULATOR REDD"/>
    <property type="match status" value="1"/>
</dbReference>
<dbReference type="GO" id="GO:0005829">
    <property type="term" value="C:cytosol"/>
    <property type="evidence" value="ECO:0007669"/>
    <property type="project" value="UniProtKB-ARBA"/>
</dbReference>
<keyword evidence="3" id="KW-0677">Repeat</keyword>
<feature type="domain" description="OmpR/PhoB-type" evidence="9">
    <location>
        <begin position="1"/>
        <end position="85"/>
    </location>
</feature>
<dbReference type="SMART" id="SM01043">
    <property type="entry name" value="BTAD"/>
    <property type="match status" value="1"/>
</dbReference>
<dbReference type="Gene3D" id="1.25.40.10">
    <property type="entry name" value="Tetratricopeptide repeat domain"/>
    <property type="match status" value="1"/>
</dbReference>
<dbReference type="SMART" id="SM00320">
    <property type="entry name" value="WD40"/>
    <property type="match status" value="5"/>
</dbReference>
<dbReference type="Gene3D" id="2.130.10.10">
    <property type="entry name" value="YVTN repeat-like/Quinoprotein amine dehydrogenase"/>
    <property type="match status" value="3"/>
</dbReference>
<dbReference type="PROSITE" id="PS00678">
    <property type="entry name" value="WD_REPEATS_1"/>
    <property type="match status" value="1"/>
</dbReference>
<evidence type="ECO:0000256" key="3">
    <source>
        <dbReference type="ARBA" id="ARBA00022737"/>
    </source>
</evidence>
<dbReference type="InterPro" id="IPR011990">
    <property type="entry name" value="TPR-like_helical_dom_sf"/>
</dbReference>
<dbReference type="InterPro" id="IPR036388">
    <property type="entry name" value="WH-like_DNA-bd_sf"/>
</dbReference>
<dbReference type="InterPro" id="IPR016032">
    <property type="entry name" value="Sig_transdc_resp-reg_C-effctor"/>
</dbReference>
<dbReference type="Proteomes" id="UP000295198">
    <property type="component" value="Unassembled WGS sequence"/>
</dbReference>
<dbReference type="Gene3D" id="1.10.10.10">
    <property type="entry name" value="Winged helix-like DNA-binding domain superfamily/Winged helix DNA-binding domain"/>
    <property type="match status" value="1"/>
</dbReference>
<dbReference type="Pfam" id="PF20703">
    <property type="entry name" value="nSTAND1"/>
    <property type="match status" value="1"/>
</dbReference>
<keyword evidence="5 8" id="KW-0238">DNA-binding</keyword>
<dbReference type="RefSeq" id="WP_134719843.1">
    <property type="nucleotide sequence ID" value="NZ_SDKM01000035.1"/>
</dbReference>
<organism evidence="10 11">
    <name type="scientific">Nocardioides guangzhouensis</name>
    <dbReference type="NCBI Taxonomy" id="2497878"/>
    <lineage>
        <taxon>Bacteria</taxon>
        <taxon>Bacillati</taxon>
        <taxon>Actinomycetota</taxon>
        <taxon>Actinomycetes</taxon>
        <taxon>Propionibacteriales</taxon>
        <taxon>Nocardioidaceae</taxon>
        <taxon>Nocardioides</taxon>
    </lineage>
</organism>
<dbReference type="Gene3D" id="3.40.50.300">
    <property type="entry name" value="P-loop containing nucleotide triphosphate hydrolases"/>
    <property type="match status" value="1"/>
</dbReference>
<dbReference type="InterPro" id="IPR027417">
    <property type="entry name" value="P-loop_NTPase"/>
</dbReference>
<evidence type="ECO:0000256" key="8">
    <source>
        <dbReference type="PROSITE-ProRule" id="PRU01091"/>
    </source>
</evidence>
<dbReference type="Pfam" id="PF00400">
    <property type="entry name" value="WD40"/>
    <property type="match status" value="2"/>
</dbReference>
<name>A0A4Q4Z642_9ACTN</name>
<dbReference type="PANTHER" id="PTHR35807">
    <property type="entry name" value="TRANSCRIPTIONAL REGULATOR REDD-RELATED"/>
    <property type="match status" value="1"/>
</dbReference>
<protein>
    <recommendedName>
        <fullName evidence="9">OmpR/PhoB-type domain-containing protein</fullName>
    </recommendedName>
</protein>
<dbReference type="InterPro" id="IPR019775">
    <property type="entry name" value="WD40_repeat_CS"/>
</dbReference>
<dbReference type="InterPro" id="IPR015943">
    <property type="entry name" value="WD40/YVTN_repeat-like_dom_sf"/>
</dbReference>
<evidence type="ECO:0000256" key="4">
    <source>
        <dbReference type="ARBA" id="ARBA00023015"/>
    </source>
</evidence>
<dbReference type="GO" id="GO:0006355">
    <property type="term" value="P:regulation of DNA-templated transcription"/>
    <property type="evidence" value="ECO:0007669"/>
    <property type="project" value="InterPro"/>
</dbReference>
<dbReference type="InterPro" id="IPR051677">
    <property type="entry name" value="AfsR-DnrI-RedD_regulator"/>
</dbReference>
<dbReference type="InterPro" id="IPR049052">
    <property type="entry name" value="nSTAND1"/>
</dbReference>
<dbReference type="SUPFAM" id="SSF46894">
    <property type="entry name" value="C-terminal effector domain of the bipartite response regulators"/>
    <property type="match status" value="1"/>
</dbReference>
<evidence type="ECO:0000256" key="2">
    <source>
        <dbReference type="ARBA" id="ARBA00022574"/>
    </source>
</evidence>
<dbReference type="SUPFAM" id="SSF52540">
    <property type="entry name" value="P-loop containing nucleoside triphosphate hydrolases"/>
    <property type="match status" value="1"/>
</dbReference>
<comment type="similarity">
    <text evidence="1">Belongs to the AfsR/DnrI/RedD regulatory family.</text>
</comment>
<evidence type="ECO:0000313" key="10">
    <source>
        <dbReference type="EMBL" id="RYP83267.1"/>
    </source>
</evidence>
<evidence type="ECO:0000256" key="7">
    <source>
        <dbReference type="PROSITE-ProRule" id="PRU00221"/>
    </source>
</evidence>
<evidence type="ECO:0000256" key="5">
    <source>
        <dbReference type="ARBA" id="ARBA00023125"/>
    </source>
</evidence>
<dbReference type="InterPro" id="IPR001867">
    <property type="entry name" value="OmpR/PhoB-type_DNA-bd"/>
</dbReference>
<dbReference type="CDD" id="cd15831">
    <property type="entry name" value="BTAD"/>
    <property type="match status" value="1"/>
</dbReference>
<feature type="repeat" description="WD" evidence="7">
    <location>
        <begin position="981"/>
        <end position="1022"/>
    </location>
</feature>
<dbReference type="InterPro" id="IPR001680">
    <property type="entry name" value="WD40_rpt"/>
</dbReference>
<dbReference type="InterPro" id="IPR011047">
    <property type="entry name" value="Quinoprotein_ADH-like_sf"/>
</dbReference>
<comment type="caution">
    <text evidence="10">The sequence shown here is derived from an EMBL/GenBank/DDBJ whole genome shotgun (WGS) entry which is preliminary data.</text>
</comment>
<keyword evidence="2 7" id="KW-0853">WD repeat</keyword>
<evidence type="ECO:0000256" key="6">
    <source>
        <dbReference type="ARBA" id="ARBA00023163"/>
    </source>
</evidence>
<evidence type="ECO:0000313" key="11">
    <source>
        <dbReference type="Proteomes" id="UP000295198"/>
    </source>
</evidence>
<dbReference type="SUPFAM" id="SSF50998">
    <property type="entry name" value="Quinoprotein alcohol dehydrogenase-like"/>
    <property type="match status" value="1"/>
</dbReference>
<dbReference type="Pfam" id="PF00486">
    <property type="entry name" value="Trans_reg_C"/>
    <property type="match status" value="1"/>
</dbReference>
<dbReference type="PROSITE" id="PS51755">
    <property type="entry name" value="OMPR_PHOB"/>
    <property type="match status" value="1"/>
</dbReference>
<gene>
    <name evidence="10" type="ORF">EKO23_19595</name>
</gene>
<feature type="repeat" description="WD" evidence="7">
    <location>
        <begin position="1283"/>
        <end position="1324"/>
    </location>
</feature>
<dbReference type="OrthoDB" id="134501at2"/>
<keyword evidence="4" id="KW-0805">Transcription regulation</keyword>
<dbReference type="EMBL" id="SDKM01000035">
    <property type="protein sequence ID" value="RYP83267.1"/>
    <property type="molecule type" value="Genomic_DNA"/>
</dbReference>
<dbReference type="GO" id="GO:0003677">
    <property type="term" value="F:DNA binding"/>
    <property type="evidence" value="ECO:0007669"/>
    <property type="project" value="UniProtKB-UniRule"/>
</dbReference>
<proteinExistence type="inferred from homology"/>
<evidence type="ECO:0000256" key="1">
    <source>
        <dbReference type="ARBA" id="ARBA00005820"/>
    </source>
</evidence>
<accession>A0A4Q4Z642</accession>
<evidence type="ECO:0000259" key="9">
    <source>
        <dbReference type="PROSITE" id="PS51755"/>
    </source>
</evidence>
<dbReference type="GO" id="GO:0000160">
    <property type="term" value="P:phosphorelay signal transduction system"/>
    <property type="evidence" value="ECO:0007669"/>
    <property type="project" value="InterPro"/>
</dbReference>
<sequence length="1399" mass="150131">MGIRVLGPLTVDGSGELGRRDRVVLASLATNPGHPVSADQLTDALWGERPPASAGKILQGCVVRIRKVLGREAVQTSAHGYALHLPTEDVDSLRFEDQVGRARELLTLGETNRAAYLLTDALALWHGEAFADLERSWEPALAAAARLSELRLEAEELRVDALLRAGRYREVLSEAQVLVRAAPLREHRWVLLARAQYQSGQQGEALRTIHQLKGVLAENLGIDPGPDVVALETSILRQDTSLLVADAPAPSVTCPWLGLRAYGVEDADWFFGRDDDVAACLEVLARTSVLALVGPSGSGKSSLLRAGVAAALRRRGQPSVTITPGSHPMESLTALAQVPRGAALLIDQCEELFSLCEDPEEQQEFLRALTAEAANRFVVVALRADHLADVAGHAGFSRLVERGMYLVGGLDEEGLRTAVETPARQAGLLIEPGLVDLLVREVRNDPGALPLMSHALQETWKRREGSTLTVAGYRASGGINGAVAQSAEGLYSQVAVDQRDLLRDLVLRLVSPGPEGEPVRTRVPRRLVGTDPEHEQLIEMLVTARLVTSDDGALEITHEALTRAWPRLRGWLDDDVEGQRIRHHLSAAADAWEALGRPDSELYRGVRLARALDWGADKGTALTEAERQFLEASSRLAQAEQQSIAERARAQARLIRRLRGALAGAAVLLVLALVAGVLAAVQSGRANEKAAEAEQAAVSADARRVGARSQLTDDISLSLLLAAAGVRLDDSPETRANLVTALATQPHLVLSAKPAGDYLESLAVSRDGRFIASSDGQNRMHLYDAATNQLLRSHPAGGGEGWILPAFSPDSRQVAVVLEAQRSTAPVRLLDTDTMKPTRKLTFPGNKPVYGVDVGFSADGRYLAATVQTVFWGEGAEDSPGYALVWDLRTPSSPPVRVPTGTEAQFMALSPDGRVLYTGWPLTAYDVASGDRIWRREDITIWGPLDLNKEGTLLALGDFGSRRRSTAVLVRASDGATLHTLRGHRAQVRDIAFSPDGSVVGSHSDDGELVVWDTATGRPLERWDTSSQWGVGFSRDGDLVHEGGGPSMLSTWDRSMEDTYLQRTTLVGDAAVFAHAGLSPDGRQVAYRWTDDMGTAWVRFVDTATGEPTAQTELPAQPLPGSFGTWRPDGGRYLGWGNNGGVTVLDTRTGEVVGHRKLVYDIDSVAYVDGGQRLLVGGIKGRAHLLDAETLLPKGNAFDLAAGIPTPIGDGSTAMVQDLYGDGTAGHWRIIDLGTGDVRSEGDLDLFAFTSVASPDGSMMAVAGKTGEIVTIDVSSGKEQRRFPGLGAQVLSLDYSADGELLVSGADDGGVSLWDATTLDLLGTMHPPHQGDPVPSGAQFVGDTHDVAIASYDGGVYRWETDLDRAVDFACRMAGRDLTKKEWEAVLPAQPYRSVCPDE</sequence>
<dbReference type="InterPro" id="IPR005158">
    <property type="entry name" value="BTAD"/>
</dbReference>
<reference evidence="10 11" key="1">
    <citation type="submission" date="2019-01" db="EMBL/GenBank/DDBJ databases">
        <title>Nocardioides guangzhouensis sp. nov., an actinobacterium isolated from soil.</title>
        <authorList>
            <person name="Fu Y."/>
            <person name="Cai Y."/>
            <person name="Lin Z."/>
            <person name="Chen P."/>
        </authorList>
    </citation>
    <scope>NUCLEOTIDE SEQUENCE [LARGE SCALE GENOMIC DNA]</scope>
    <source>
        <strain evidence="10 11">130</strain>
    </source>
</reference>
<dbReference type="SMART" id="SM00862">
    <property type="entry name" value="Trans_reg_C"/>
    <property type="match status" value="1"/>
</dbReference>
<keyword evidence="11" id="KW-1185">Reference proteome</keyword>
<keyword evidence="6" id="KW-0804">Transcription</keyword>
<dbReference type="PROSITE" id="PS50294">
    <property type="entry name" value="WD_REPEATS_REGION"/>
    <property type="match status" value="2"/>
</dbReference>